<comment type="caution">
    <text evidence="2">The sequence shown here is derived from an EMBL/GenBank/DDBJ whole genome shotgun (WGS) entry which is preliminary data.</text>
</comment>
<keyword evidence="3" id="KW-1185">Reference proteome</keyword>
<proteinExistence type="predicted"/>
<keyword evidence="1" id="KW-0812">Transmembrane</keyword>
<dbReference type="OrthoDB" id="2757176at2759"/>
<dbReference type="Proteomes" id="UP000092993">
    <property type="component" value="Unassembled WGS sequence"/>
</dbReference>
<feature type="transmembrane region" description="Helical" evidence="1">
    <location>
        <begin position="132"/>
        <end position="150"/>
    </location>
</feature>
<feature type="transmembrane region" description="Helical" evidence="1">
    <location>
        <begin position="202"/>
        <end position="223"/>
    </location>
</feature>
<feature type="transmembrane region" description="Helical" evidence="1">
    <location>
        <begin position="229"/>
        <end position="246"/>
    </location>
</feature>
<dbReference type="AlphaFoldDB" id="A0A1C7LXU8"/>
<evidence type="ECO:0000313" key="2">
    <source>
        <dbReference type="EMBL" id="OBZ69535.1"/>
    </source>
</evidence>
<name>A0A1C7LXU8_GRIFR</name>
<sequence length="339" mass="37723">MLAEGWDDALRNGVQRQDVDAALLVTHLASGLNAWDFVVSLSFDWSVIKSRRGSIWGILFCYSLCRYISMLSTAVTLIFIDSRPYHNFTALCYIFQVTTAISMSFAFSILTLRVVAIWKRPYISWFMTTSHLALWICVIRGFTMIHSVWINKACHIVITSVLLYESTTVLVAGIVGLVLKYRRRKASEATCFGYFRELYRQGMLYFVLIWAVVVASSIVTYAVEDPTGVISFSIGYVAYIVTVIAASRVFRDMVLKCNTCPVTSSWLIGSNCFGFGSKSPAVHAPQSDTSKGEAPMSLPFHYQHRNADLDIALSNIARPAPAQHASSAIIAFTDNTSHG</sequence>
<feature type="transmembrane region" description="Helical" evidence="1">
    <location>
        <begin position="55"/>
        <end position="80"/>
    </location>
</feature>
<dbReference type="EMBL" id="LUGG01000015">
    <property type="protein sequence ID" value="OBZ69535.1"/>
    <property type="molecule type" value="Genomic_DNA"/>
</dbReference>
<feature type="transmembrane region" description="Helical" evidence="1">
    <location>
        <begin position="86"/>
        <end position="112"/>
    </location>
</feature>
<organism evidence="2 3">
    <name type="scientific">Grifola frondosa</name>
    <name type="common">Maitake</name>
    <name type="synonym">Polyporus frondosus</name>
    <dbReference type="NCBI Taxonomy" id="5627"/>
    <lineage>
        <taxon>Eukaryota</taxon>
        <taxon>Fungi</taxon>
        <taxon>Dikarya</taxon>
        <taxon>Basidiomycota</taxon>
        <taxon>Agaricomycotina</taxon>
        <taxon>Agaricomycetes</taxon>
        <taxon>Polyporales</taxon>
        <taxon>Grifolaceae</taxon>
        <taxon>Grifola</taxon>
    </lineage>
</organism>
<evidence type="ECO:0000256" key="1">
    <source>
        <dbReference type="SAM" id="Phobius"/>
    </source>
</evidence>
<gene>
    <name evidence="2" type="ORF">A0H81_10146</name>
</gene>
<protein>
    <submittedName>
        <fullName evidence="2">Uncharacterized protein</fullName>
    </submittedName>
</protein>
<evidence type="ECO:0000313" key="3">
    <source>
        <dbReference type="Proteomes" id="UP000092993"/>
    </source>
</evidence>
<feature type="transmembrane region" description="Helical" evidence="1">
    <location>
        <begin position="156"/>
        <end position="181"/>
    </location>
</feature>
<accession>A0A1C7LXU8</accession>
<dbReference type="OMA" id="ACHIVIT"/>
<reference evidence="2 3" key="1">
    <citation type="submission" date="2016-03" db="EMBL/GenBank/DDBJ databases">
        <title>Whole genome sequencing of Grifola frondosa 9006-11.</title>
        <authorList>
            <person name="Min B."/>
            <person name="Park H."/>
            <person name="Kim J.-G."/>
            <person name="Cho H."/>
            <person name="Oh Y.-L."/>
            <person name="Kong W.-S."/>
            <person name="Choi I.-G."/>
        </authorList>
    </citation>
    <scope>NUCLEOTIDE SEQUENCE [LARGE SCALE GENOMIC DNA]</scope>
    <source>
        <strain evidence="2 3">9006-11</strain>
    </source>
</reference>
<keyword evidence="1" id="KW-1133">Transmembrane helix</keyword>
<keyword evidence="1" id="KW-0472">Membrane</keyword>